<evidence type="ECO:0000256" key="7">
    <source>
        <dbReference type="ARBA" id="ARBA00039099"/>
    </source>
</evidence>
<dbReference type="STRING" id="490899.DKAM_0811"/>
<dbReference type="PANTHER" id="PTHR10631:SF3">
    <property type="entry name" value="TRNA (GUANINE(26)-N(2))-DIMETHYLTRANSFERASE"/>
    <property type="match status" value="1"/>
</dbReference>
<protein>
    <recommendedName>
        <fullName evidence="7">tRNA (guanine(26)-N(2))-dimethyltransferase</fullName>
        <ecNumber evidence="7">2.1.1.216</ecNumber>
    </recommendedName>
</protein>
<dbReference type="PROSITE" id="PS51626">
    <property type="entry name" value="SAM_MT_TRM1"/>
    <property type="match status" value="1"/>
</dbReference>
<dbReference type="PANTHER" id="PTHR10631">
    <property type="entry name" value="N 2 ,N 2 -DIMETHYLGUANOSINE TRNA METHYLTRANSFERASE"/>
    <property type="match status" value="1"/>
</dbReference>
<evidence type="ECO:0000313" key="9">
    <source>
        <dbReference type="EMBL" id="ACL11137.1"/>
    </source>
</evidence>
<dbReference type="GO" id="GO:0002940">
    <property type="term" value="P:tRNA N2-guanine methylation"/>
    <property type="evidence" value="ECO:0007669"/>
    <property type="project" value="TreeGrafter"/>
</dbReference>
<dbReference type="InterPro" id="IPR002905">
    <property type="entry name" value="Trm1"/>
</dbReference>
<keyword evidence="6 8" id="KW-0694">RNA-binding</keyword>
<dbReference type="Proteomes" id="UP000006903">
    <property type="component" value="Chromosome"/>
</dbReference>
<dbReference type="eggNOG" id="arCOG01219">
    <property type="taxonomic scope" value="Archaea"/>
</dbReference>
<accession>B8D4V6</accession>
<keyword evidence="1 8" id="KW-0820">tRNA-binding</keyword>
<dbReference type="GO" id="GO:0000049">
    <property type="term" value="F:tRNA binding"/>
    <property type="evidence" value="ECO:0007669"/>
    <property type="project" value="UniProtKB-UniRule"/>
</dbReference>
<dbReference type="Gene3D" id="3.40.50.150">
    <property type="entry name" value="Vaccinia Virus protein VP39"/>
    <property type="match status" value="1"/>
</dbReference>
<proteinExistence type="inferred from homology"/>
<comment type="similarity">
    <text evidence="8">Belongs to the class I-like SAM-binding methyltransferase superfamily. Trm1 family.</text>
</comment>
<dbReference type="RefSeq" id="WP_012608478.1">
    <property type="nucleotide sequence ID" value="NC_011766.1"/>
</dbReference>
<dbReference type="GeneID" id="7170963"/>
<dbReference type="Gene3D" id="3.30.56.70">
    <property type="entry name" value="N2,N2-dimethylguanosine tRNA methyltransferase, C-terminal domain"/>
    <property type="match status" value="1"/>
</dbReference>
<dbReference type="SUPFAM" id="SSF53335">
    <property type="entry name" value="S-adenosyl-L-methionine-dependent methyltransferases"/>
    <property type="match status" value="1"/>
</dbReference>
<evidence type="ECO:0000256" key="6">
    <source>
        <dbReference type="ARBA" id="ARBA00022884"/>
    </source>
</evidence>
<name>B8D4V6_DESA1</name>
<dbReference type="InterPro" id="IPR042296">
    <property type="entry name" value="tRNA_met_Trm1_C"/>
</dbReference>
<keyword evidence="2 8" id="KW-0489">Methyltransferase</keyword>
<keyword evidence="4 8" id="KW-0949">S-adenosyl-L-methionine</keyword>
<dbReference type="AlphaFoldDB" id="B8D4V6"/>
<evidence type="ECO:0000256" key="3">
    <source>
        <dbReference type="ARBA" id="ARBA00022679"/>
    </source>
</evidence>
<organism evidence="9 10">
    <name type="scientific">Desulfurococcus amylolyticus (strain DSM 18924 / JCM 16383 / VKM B-2413 / 1221n)</name>
    <name type="common">Desulfurococcus kamchatkensis</name>
    <dbReference type="NCBI Taxonomy" id="490899"/>
    <lineage>
        <taxon>Archaea</taxon>
        <taxon>Thermoproteota</taxon>
        <taxon>Thermoprotei</taxon>
        <taxon>Desulfurococcales</taxon>
        <taxon>Desulfurococcaceae</taxon>
        <taxon>Desulfurococcus</taxon>
    </lineage>
</organism>
<dbReference type="HOGENOM" id="CLU_010862_5_1_2"/>
<reference evidence="9 10" key="1">
    <citation type="journal article" date="2009" name="J. Bacteriol.">
        <title>Complete genome sequence of the anaerobic, protein-degrading hyperthermophilic crenarchaeon Desulfurococcus kamchatkensis.</title>
        <authorList>
            <person name="Ravin N.V."/>
            <person name="Mardanov A.V."/>
            <person name="Beletsky A.V."/>
            <person name="Kublanov I.V."/>
            <person name="Kolganova T.V."/>
            <person name="Lebedinsky A.V."/>
            <person name="Chernyh N.A."/>
            <person name="Bonch-Osmolovskaya E.A."/>
            <person name="Skryabin K.G."/>
        </authorList>
    </citation>
    <scope>NUCLEOTIDE SEQUENCE [LARGE SCALE GENOMIC DNA]</scope>
    <source>
        <strain evidence="10">DSM 18924 / JCM 16383 / VKM B-2413 / 1221n</strain>
    </source>
</reference>
<dbReference type="GO" id="GO:0160104">
    <property type="term" value="F:tRNA (guanine(26)-N2)-dimethyltransferase activity"/>
    <property type="evidence" value="ECO:0007669"/>
    <property type="project" value="UniProtKB-EC"/>
</dbReference>
<evidence type="ECO:0000313" key="10">
    <source>
        <dbReference type="Proteomes" id="UP000006903"/>
    </source>
</evidence>
<gene>
    <name evidence="9" type="ordered locus">DKAM_0811</name>
</gene>
<evidence type="ECO:0000256" key="5">
    <source>
        <dbReference type="ARBA" id="ARBA00022694"/>
    </source>
</evidence>
<evidence type="ECO:0000256" key="4">
    <source>
        <dbReference type="ARBA" id="ARBA00022691"/>
    </source>
</evidence>
<dbReference type="Pfam" id="PF02005">
    <property type="entry name" value="TRM"/>
    <property type="match status" value="1"/>
</dbReference>
<sequence>MTEVKILSREQLIQEGLAKLVIPRMDEYRRPDGSIEPAWMPVFYNPQAIVSRDVTVSVLRTLYGSRNIFFIDPLAGTGIRSIRIALEKGGEGIVNDIDPHALYYIRKNLRLNNLYPGKLHVYSQEANVLLNNFTFTGISLDYIDLDPYGSPVPFVDSVFKPLGKRALIGVTATDTAPLTCSHYRKTLRRYWFTCVHTDFEKEIGARLLIAYIVKHASALDIAARPLLIFIYKHYYRVFFETLRSTGEAYRLINECLGYIWYCPSTLERGYIKSLDEARDLTCINNEKPVLTGETWICSLGEAEFIDKVFNEADKISWLHKDSRRILGLLRNETRLNNPYVRIDKLCSIIGRNMPKYETLIEALKQHGIMASRTHFDPRGLKIDSDVKALTEVLKSI</sequence>
<dbReference type="EC" id="2.1.1.216" evidence="7"/>
<dbReference type="CDD" id="cd02440">
    <property type="entry name" value="AdoMet_MTases"/>
    <property type="match status" value="1"/>
</dbReference>
<evidence type="ECO:0000256" key="2">
    <source>
        <dbReference type="ARBA" id="ARBA00022603"/>
    </source>
</evidence>
<dbReference type="KEGG" id="dka:DKAM_0811"/>
<keyword evidence="5 8" id="KW-0819">tRNA processing</keyword>
<dbReference type="EMBL" id="CP001140">
    <property type="protein sequence ID" value="ACL11137.1"/>
    <property type="molecule type" value="Genomic_DNA"/>
</dbReference>
<evidence type="ECO:0000256" key="1">
    <source>
        <dbReference type="ARBA" id="ARBA00022555"/>
    </source>
</evidence>
<evidence type="ECO:0000256" key="8">
    <source>
        <dbReference type="PROSITE-ProRule" id="PRU00958"/>
    </source>
</evidence>
<dbReference type="InterPro" id="IPR029063">
    <property type="entry name" value="SAM-dependent_MTases_sf"/>
</dbReference>
<keyword evidence="3 8" id="KW-0808">Transferase</keyword>